<dbReference type="InterPro" id="IPR007387">
    <property type="entry name" value="TRAP_DctQ"/>
</dbReference>
<keyword evidence="7 9" id="KW-0472">Membrane</keyword>
<evidence type="ECO:0000313" key="11">
    <source>
        <dbReference type="EMBL" id="PSH55841.1"/>
    </source>
</evidence>
<evidence type="ECO:0000256" key="8">
    <source>
        <dbReference type="ARBA" id="ARBA00038436"/>
    </source>
</evidence>
<dbReference type="GO" id="GO:0005886">
    <property type="term" value="C:plasma membrane"/>
    <property type="evidence" value="ECO:0007669"/>
    <property type="project" value="UniProtKB-SubCell"/>
</dbReference>
<keyword evidence="4 9" id="KW-0997">Cell inner membrane</keyword>
<gene>
    <name evidence="11" type="ORF">CU100_19495</name>
</gene>
<evidence type="ECO:0000256" key="1">
    <source>
        <dbReference type="ARBA" id="ARBA00004429"/>
    </source>
</evidence>
<keyword evidence="6 9" id="KW-1133">Transmembrane helix</keyword>
<feature type="transmembrane region" description="Helical" evidence="9">
    <location>
        <begin position="148"/>
        <end position="166"/>
    </location>
</feature>
<dbReference type="InterPro" id="IPR055348">
    <property type="entry name" value="DctQ"/>
</dbReference>
<dbReference type="Proteomes" id="UP000241158">
    <property type="component" value="Unassembled WGS sequence"/>
</dbReference>
<comment type="function">
    <text evidence="9">Part of the tripartite ATP-independent periplasmic (TRAP) transport system.</text>
</comment>
<dbReference type="PANTHER" id="PTHR35011">
    <property type="entry name" value="2,3-DIKETO-L-GULONATE TRAP TRANSPORTER SMALL PERMEASE PROTEIN YIAM"/>
    <property type="match status" value="1"/>
</dbReference>
<feature type="transmembrane region" description="Helical" evidence="9">
    <location>
        <begin position="107"/>
        <end position="128"/>
    </location>
</feature>
<comment type="subunit">
    <text evidence="9">The complex comprises the extracytoplasmic solute receptor protein and the two transmembrane proteins.</text>
</comment>
<evidence type="ECO:0000256" key="7">
    <source>
        <dbReference type="ARBA" id="ARBA00023136"/>
    </source>
</evidence>
<protein>
    <recommendedName>
        <fullName evidence="9">TRAP transporter small permease protein</fullName>
    </recommendedName>
</protein>
<feature type="transmembrane region" description="Helical" evidence="9">
    <location>
        <begin position="69"/>
        <end position="86"/>
    </location>
</feature>
<keyword evidence="5 9" id="KW-0812">Transmembrane</keyword>
<accession>A0A2P7ANP3</accession>
<dbReference type="EMBL" id="PGGN01000004">
    <property type="protein sequence ID" value="PSH55841.1"/>
    <property type="molecule type" value="Genomic_DNA"/>
</dbReference>
<feature type="transmembrane region" description="Helical" evidence="9">
    <location>
        <begin position="26"/>
        <end position="49"/>
    </location>
</feature>
<evidence type="ECO:0000256" key="9">
    <source>
        <dbReference type="RuleBase" id="RU369079"/>
    </source>
</evidence>
<evidence type="ECO:0000259" key="10">
    <source>
        <dbReference type="Pfam" id="PF04290"/>
    </source>
</evidence>
<dbReference type="RefSeq" id="WP_106718253.1">
    <property type="nucleotide sequence ID" value="NZ_JACHXT010000001.1"/>
</dbReference>
<name>A0A2P7ANP3_9HYPH</name>
<keyword evidence="2 9" id="KW-0813">Transport</keyword>
<keyword evidence="12" id="KW-1185">Reference proteome</keyword>
<reference evidence="12" key="1">
    <citation type="submission" date="2017-11" db="EMBL/GenBank/DDBJ databases">
        <authorList>
            <person name="Kuznetsova I."/>
            <person name="Sazanova A."/>
            <person name="Chirak E."/>
            <person name="Safronova V."/>
            <person name="Willems A."/>
        </authorList>
    </citation>
    <scope>NUCLEOTIDE SEQUENCE [LARGE SCALE GENOMIC DNA]</scope>
    <source>
        <strain evidence="12">PEPV15</strain>
    </source>
</reference>
<evidence type="ECO:0000256" key="3">
    <source>
        <dbReference type="ARBA" id="ARBA00022475"/>
    </source>
</evidence>
<evidence type="ECO:0000256" key="4">
    <source>
        <dbReference type="ARBA" id="ARBA00022519"/>
    </source>
</evidence>
<evidence type="ECO:0000256" key="6">
    <source>
        <dbReference type="ARBA" id="ARBA00022989"/>
    </source>
</evidence>
<dbReference type="GO" id="GO:0022857">
    <property type="term" value="F:transmembrane transporter activity"/>
    <property type="evidence" value="ECO:0007669"/>
    <property type="project" value="UniProtKB-UniRule"/>
</dbReference>
<sequence>MANANGPVEGLTGASRRGRILRYSAVLSRICDGALYVAGFGLVLMTMLVAYQVFSRFVLNSSPSWTETGAIMVMSWFIFLGAAVGVRENFHMGFDVLLYVLPQGSKGVLRLVSDLIALTFGLGMVWYGCKLVALTWQSTIPSLGLPGGFDYLPLATGGALICLFSLERMMLRWAGVSVDKDINLEEVPDMPVVQEA</sequence>
<evidence type="ECO:0000313" key="12">
    <source>
        <dbReference type="Proteomes" id="UP000241158"/>
    </source>
</evidence>
<organism evidence="11 12">
    <name type="scientific">Phyllobacterium endophyticum</name>
    <dbReference type="NCBI Taxonomy" id="1149773"/>
    <lineage>
        <taxon>Bacteria</taxon>
        <taxon>Pseudomonadati</taxon>
        <taxon>Pseudomonadota</taxon>
        <taxon>Alphaproteobacteria</taxon>
        <taxon>Hyphomicrobiales</taxon>
        <taxon>Phyllobacteriaceae</taxon>
        <taxon>Phyllobacterium</taxon>
    </lineage>
</organism>
<comment type="similarity">
    <text evidence="8 9">Belongs to the TRAP transporter small permease family.</text>
</comment>
<dbReference type="Pfam" id="PF04290">
    <property type="entry name" value="DctQ"/>
    <property type="match status" value="1"/>
</dbReference>
<comment type="subcellular location">
    <subcellularLocation>
        <location evidence="1 9">Cell inner membrane</location>
        <topology evidence="1 9">Multi-pass membrane protein</topology>
    </subcellularLocation>
</comment>
<keyword evidence="3" id="KW-1003">Cell membrane</keyword>
<dbReference type="PANTHER" id="PTHR35011:SF11">
    <property type="entry name" value="TRAP TRANSPORTER SMALL PERMEASE PROTEIN"/>
    <property type="match status" value="1"/>
</dbReference>
<feature type="domain" description="Tripartite ATP-independent periplasmic transporters DctQ component" evidence="10">
    <location>
        <begin position="45"/>
        <end position="173"/>
    </location>
</feature>
<dbReference type="AlphaFoldDB" id="A0A2P7ANP3"/>
<dbReference type="OrthoDB" id="4964541at2"/>
<proteinExistence type="inferred from homology"/>
<dbReference type="GO" id="GO:0015740">
    <property type="term" value="P:C4-dicarboxylate transport"/>
    <property type="evidence" value="ECO:0007669"/>
    <property type="project" value="TreeGrafter"/>
</dbReference>
<evidence type="ECO:0000256" key="2">
    <source>
        <dbReference type="ARBA" id="ARBA00022448"/>
    </source>
</evidence>
<comment type="caution">
    <text evidence="11">The sequence shown here is derived from an EMBL/GenBank/DDBJ whole genome shotgun (WGS) entry which is preliminary data.</text>
</comment>
<evidence type="ECO:0000256" key="5">
    <source>
        <dbReference type="ARBA" id="ARBA00022692"/>
    </source>
</evidence>